<dbReference type="EMBL" id="CP045997">
    <property type="protein sequence ID" value="QHV94310.1"/>
    <property type="molecule type" value="Genomic_DNA"/>
</dbReference>
<dbReference type="PANTHER" id="PTHR30383:SF29">
    <property type="entry name" value="SGNH HYDROLASE-TYPE ESTERASE DOMAIN-CONTAINING PROTEIN"/>
    <property type="match status" value="1"/>
</dbReference>
<dbReference type="Proteomes" id="UP000464577">
    <property type="component" value="Chromosome"/>
</dbReference>
<dbReference type="Gene3D" id="3.40.50.1110">
    <property type="entry name" value="SGNH hydrolase"/>
    <property type="match status" value="1"/>
</dbReference>
<feature type="chain" id="PRO_5026764137" description="SGNH hydrolase-type esterase domain-containing protein" evidence="1">
    <location>
        <begin position="23"/>
        <end position="232"/>
    </location>
</feature>
<gene>
    <name evidence="3" type="ORF">GJR95_04425</name>
</gene>
<feature type="domain" description="SGNH hydrolase-type esterase" evidence="2">
    <location>
        <begin position="43"/>
        <end position="220"/>
    </location>
</feature>
<dbReference type="PANTHER" id="PTHR30383">
    <property type="entry name" value="THIOESTERASE 1/PROTEASE 1/LYSOPHOSPHOLIPASE L1"/>
    <property type="match status" value="1"/>
</dbReference>
<evidence type="ECO:0000256" key="1">
    <source>
        <dbReference type="SAM" id="SignalP"/>
    </source>
</evidence>
<dbReference type="Pfam" id="PF13472">
    <property type="entry name" value="Lipase_GDSL_2"/>
    <property type="match status" value="1"/>
</dbReference>
<dbReference type="InterPro" id="IPR036514">
    <property type="entry name" value="SGNH_hydro_sf"/>
</dbReference>
<keyword evidence="1" id="KW-0732">Signal</keyword>
<reference evidence="3 4" key="1">
    <citation type="submission" date="2019-11" db="EMBL/GenBank/DDBJ databases">
        <title>Spirosoma endbachense sp. nov., isolated from a natural salt meadow.</title>
        <authorList>
            <person name="Rojas J."/>
            <person name="Ambika Manirajan B."/>
            <person name="Ratering S."/>
            <person name="Suarez C."/>
            <person name="Geissler-Plaum R."/>
            <person name="Schnell S."/>
        </authorList>
    </citation>
    <scope>NUCLEOTIDE SEQUENCE [LARGE SCALE GENOMIC DNA]</scope>
    <source>
        <strain evidence="3 4">I-24</strain>
    </source>
</reference>
<dbReference type="InterPro" id="IPR013830">
    <property type="entry name" value="SGNH_hydro"/>
</dbReference>
<evidence type="ECO:0000313" key="3">
    <source>
        <dbReference type="EMBL" id="QHV94310.1"/>
    </source>
</evidence>
<organism evidence="3 4">
    <name type="scientific">Spirosoma endbachense</name>
    <dbReference type="NCBI Taxonomy" id="2666025"/>
    <lineage>
        <taxon>Bacteria</taxon>
        <taxon>Pseudomonadati</taxon>
        <taxon>Bacteroidota</taxon>
        <taxon>Cytophagia</taxon>
        <taxon>Cytophagales</taxon>
        <taxon>Cytophagaceae</taxon>
        <taxon>Spirosoma</taxon>
    </lineage>
</organism>
<protein>
    <recommendedName>
        <fullName evidence="2">SGNH hydrolase-type esterase domain-containing protein</fullName>
    </recommendedName>
</protein>
<dbReference type="AlphaFoldDB" id="A0A6P1VQQ1"/>
<name>A0A6P1VQQ1_9BACT</name>
<evidence type="ECO:0000313" key="4">
    <source>
        <dbReference type="Proteomes" id="UP000464577"/>
    </source>
</evidence>
<evidence type="ECO:0000259" key="2">
    <source>
        <dbReference type="Pfam" id="PF13472"/>
    </source>
</evidence>
<dbReference type="KEGG" id="senf:GJR95_04425"/>
<dbReference type="InterPro" id="IPR051532">
    <property type="entry name" value="Ester_Hydrolysis_Enzymes"/>
</dbReference>
<dbReference type="SUPFAM" id="SSF52266">
    <property type="entry name" value="SGNH hydrolase"/>
    <property type="match status" value="1"/>
</dbReference>
<dbReference type="GO" id="GO:0016788">
    <property type="term" value="F:hydrolase activity, acting on ester bonds"/>
    <property type="evidence" value="ECO:0007669"/>
    <property type="project" value="UniProtKB-ARBA"/>
</dbReference>
<keyword evidence="4" id="KW-1185">Reference proteome</keyword>
<dbReference type="RefSeq" id="WP_162384733.1">
    <property type="nucleotide sequence ID" value="NZ_CP045997.1"/>
</dbReference>
<proteinExistence type="predicted"/>
<sequence>MKKATISYLFVLQLYVNSVAVAQQAILSEKRLSIFTLGDSNGTFPYSWPQQLRQALPNAHVYNISKSGRTVGFLNLGDSTLNSLMVIDQNLKKASESTGSSPYDFIVIELGTNDAKAVFADRQQEVPANLEKLIRSIQNCPYAALKKAKIVIVSPPPYGTKAEATEKYAGGGQRVKAMGESFKQVAQRNDCFFVSGFAIPGLDIETMTADGLHLDANGSRKLIEPIVSLLLN</sequence>
<accession>A0A6P1VQQ1</accession>
<feature type="signal peptide" evidence="1">
    <location>
        <begin position="1"/>
        <end position="22"/>
    </location>
</feature>